<protein>
    <recommendedName>
        <fullName evidence="2">biotin carboxylase</fullName>
        <ecNumber evidence="2">6.3.4.14</ecNumber>
    </recommendedName>
</protein>
<feature type="domain" description="Lipoyl-binding" evidence="9">
    <location>
        <begin position="577"/>
        <end position="648"/>
    </location>
</feature>
<comment type="cofactor">
    <cofactor evidence="1">
        <name>biotin</name>
        <dbReference type="ChEBI" id="CHEBI:57586"/>
    </cofactor>
</comment>
<dbReference type="SMART" id="SM00878">
    <property type="entry name" value="Biotin_carb_C"/>
    <property type="match status" value="1"/>
</dbReference>
<keyword evidence="4 8" id="KW-0547">Nucleotide-binding</keyword>
<organism evidence="12">
    <name type="scientific">uncultured Rubrobacteraceae bacterium</name>
    <dbReference type="NCBI Taxonomy" id="349277"/>
    <lineage>
        <taxon>Bacteria</taxon>
        <taxon>Bacillati</taxon>
        <taxon>Actinomycetota</taxon>
        <taxon>Rubrobacteria</taxon>
        <taxon>Rubrobacterales</taxon>
        <taxon>Rubrobacteraceae</taxon>
        <taxon>environmental samples</taxon>
    </lineage>
</organism>
<dbReference type="PROSITE" id="PS50975">
    <property type="entry name" value="ATP_GRASP"/>
    <property type="match status" value="1"/>
</dbReference>
<dbReference type="Gene3D" id="2.40.50.100">
    <property type="match status" value="1"/>
</dbReference>
<dbReference type="EC" id="6.3.4.14" evidence="2"/>
<accession>A0A6J4PD80</accession>
<gene>
    <name evidence="12" type="ORF">AVDCRST_MAG22-1989</name>
</gene>
<evidence type="ECO:0000313" key="12">
    <source>
        <dbReference type="EMBL" id="CAA9412605.1"/>
    </source>
</evidence>
<dbReference type="AlphaFoldDB" id="A0A6J4PD80"/>
<feature type="domain" description="Biotin carboxylation" evidence="11">
    <location>
        <begin position="2"/>
        <end position="444"/>
    </location>
</feature>
<evidence type="ECO:0000259" key="9">
    <source>
        <dbReference type="PROSITE" id="PS50968"/>
    </source>
</evidence>
<evidence type="ECO:0000256" key="3">
    <source>
        <dbReference type="ARBA" id="ARBA00022598"/>
    </source>
</evidence>
<sequence length="656" mass="69501">MIFRKLLIANRGEIAVRLIRACRELGIESVAVFSEADADAMHRRLADEAYLLGPAPASESYLDARRLVSAIRRSGAEAVHPGYGFLSESAVFARAVEETGAVWVGPPPNAMDLVGDKVRAKELARRADVPTVPGFDGEGADEERLAREAGRLGYPVLVKASAGGGGRGMRAVDRPEDFAEALRGAKREAEAAFGDGFVFLEKLVEDPRHVEVQVIGDVFGNVVHLGERECSIQRRHQKVVEEAPSPALDPELRREICAAAVRLTREAGYRNAGTVEFLLDAGSFYFLEMNARLQVEHPVTELVTGLDLVHLQLAVAAGEALPIDQSDVSPRGSAIEVRLYAEDGRGLPSAGKLLAFVPPEGPGVRNDVGFEAGDTVPSDYDPMLAKLIVAAPDRPAAVRRLRSSLADYGVAGVTTNLPLLRRIAGHPAFVGGHTTTGFLDLHGLTKPPAPEPVPREALLLAAATEVSTVRHTADTFASGPWRPLGATRLRYRAGGVTREVRAERARGGCLALRLDGETSLVEVARAENGHLRAIIDGGPFSACVFTEGDSVTVLSGGEQHRLVRPSPPGIEGAASGTGAAGLTSPMPGTVARVLVAEGDGVEEGQLLLVLEAMKMEQPFTAPHAGRVRSLPFGEGSLVPGGALLVELEETPAGERP</sequence>
<dbReference type="FunFam" id="3.40.50.20:FF:000010">
    <property type="entry name" value="Propionyl-CoA carboxylase subunit alpha"/>
    <property type="match status" value="1"/>
</dbReference>
<dbReference type="Gene3D" id="3.30.470.20">
    <property type="entry name" value="ATP-grasp fold, B domain"/>
    <property type="match status" value="1"/>
</dbReference>
<dbReference type="InterPro" id="IPR011054">
    <property type="entry name" value="Rudment_hybrid_motif"/>
</dbReference>
<keyword evidence="3 12" id="KW-0436">Ligase</keyword>
<evidence type="ECO:0000256" key="5">
    <source>
        <dbReference type="ARBA" id="ARBA00022840"/>
    </source>
</evidence>
<dbReference type="CDD" id="cd06850">
    <property type="entry name" value="biotinyl_domain"/>
    <property type="match status" value="1"/>
</dbReference>
<dbReference type="PANTHER" id="PTHR18866:SF33">
    <property type="entry name" value="METHYLCROTONOYL-COA CARBOXYLASE SUBUNIT ALPHA, MITOCHONDRIAL-RELATED"/>
    <property type="match status" value="1"/>
</dbReference>
<feature type="domain" description="ATP-grasp" evidence="10">
    <location>
        <begin position="121"/>
        <end position="317"/>
    </location>
</feature>
<dbReference type="SUPFAM" id="SSF51230">
    <property type="entry name" value="Single hybrid motif"/>
    <property type="match status" value="1"/>
</dbReference>
<dbReference type="GO" id="GO:0004075">
    <property type="term" value="F:biotin carboxylase activity"/>
    <property type="evidence" value="ECO:0007669"/>
    <property type="project" value="UniProtKB-EC"/>
</dbReference>
<dbReference type="SUPFAM" id="SSF52440">
    <property type="entry name" value="PreATP-grasp domain"/>
    <property type="match status" value="1"/>
</dbReference>
<dbReference type="PROSITE" id="PS50979">
    <property type="entry name" value="BC"/>
    <property type="match status" value="1"/>
</dbReference>
<dbReference type="SUPFAM" id="SSF56059">
    <property type="entry name" value="Glutathione synthetase ATP-binding domain-like"/>
    <property type="match status" value="1"/>
</dbReference>
<reference evidence="12" key="1">
    <citation type="submission" date="2020-02" db="EMBL/GenBank/DDBJ databases">
        <authorList>
            <person name="Meier V. D."/>
        </authorList>
    </citation>
    <scope>NUCLEOTIDE SEQUENCE</scope>
    <source>
        <strain evidence="12">AVDCRST_MAG22</strain>
    </source>
</reference>
<dbReference type="InterPro" id="IPR005482">
    <property type="entry name" value="Biotin_COase_C"/>
</dbReference>
<evidence type="ECO:0000256" key="6">
    <source>
        <dbReference type="ARBA" id="ARBA00023267"/>
    </source>
</evidence>
<evidence type="ECO:0000256" key="7">
    <source>
        <dbReference type="ARBA" id="ARBA00048501"/>
    </source>
</evidence>
<dbReference type="InterPro" id="IPR011761">
    <property type="entry name" value="ATP-grasp"/>
</dbReference>
<dbReference type="GO" id="GO:0005524">
    <property type="term" value="F:ATP binding"/>
    <property type="evidence" value="ECO:0007669"/>
    <property type="project" value="UniProtKB-UniRule"/>
</dbReference>
<dbReference type="PROSITE" id="PS00867">
    <property type="entry name" value="CPSASE_2"/>
    <property type="match status" value="1"/>
</dbReference>
<dbReference type="PROSITE" id="PS50968">
    <property type="entry name" value="BIOTINYL_LIPOYL"/>
    <property type="match status" value="1"/>
</dbReference>
<keyword evidence="5 8" id="KW-0067">ATP-binding</keyword>
<dbReference type="PROSITE" id="PS00866">
    <property type="entry name" value="CPSASE_1"/>
    <property type="match status" value="1"/>
</dbReference>
<evidence type="ECO:0000256" key="2">
    <source>
        <dbReference type="ARBA" id="ARBA00013263"/>
    </source>
</evidence>
<comment type="catalytic activity">
    <reaction evidence="7">
        <text>N(6)-biotinyl-L-lysyl-[protein] + hydrogencarbonate + ATP = N(6)-carboxybiotinyl-L-lysyl-[protein] + ADP + phosphate + H(+)</text>
        <dbReference type="Rhea" id="RHEA:13501"/>
        <dbReference type="Rhea" id="RHEA-COMP:10505"/>
        <dbReference type="Rhea" id="RHEA-COMP:10506"/>
        <dbReference type="ChEBI" id="CHEBI:15378"/>
        <dbReference type="ChEBI" id="CHEBI:17544"/>
        <dbReference type="ChEBI" id="CHEBI:30616"/>
        <dbReference type="ChEBI" id="CHEBI:43474"/>
        <dbReference type="ChEBI" id="CHEBI:83144"/>
        <dbReference type="ChEBI" id="CHEBI:83145"/>
        <dbReference type="ChEBI" id="CHEBI:456216"/>
        <dbReference type="EC" id="6.3.4.14"/>
    </reaction>
    <physiologicalReaction direction="left-to-right" evidence="7">
        <dbReference type="Rhea" id="RHEA:13502"/>
    </physiologicalReaction>
</comment>
<dbReference type="FunFam" id="2.40.50.100:FF:000003">
    <property type="entry name" value="Acetyl-CoA carboxylase biotin carboxyl carrier protein"/>
    <property type="match status" value="1"/>
</dbReference>
<dbReference type="InterPro" id="IPR000089">
    <property type="entry name" value="Biotin_lipoyl"/>
</dbReference>
<dbReference type="InterPro" id="IPR016185">
    <property type="entry name" value="PreATP-grasp_dom_sf"/>
</dbReference>
<dbReference type="SUPFAM" id="SSF51246">
    <property type="entry name" value="Rudiment single hybrid motif"/>
    <property type="match status" value="1"/>
</dbReference>
<dbReference type="FunFam" id="3.30.1490.20:FF:000003">
    <property type="entry name" value="acetyl-CoA carboxylase isoform X1"/>
    <property type="match status" value="1"/>
</dbReference>
<name>A0A6J4PD80_9ACTN</name>
<dbReference type="InterPro" id="IPR011764">
    <property type="entry name" value="Biotin_carboxylation_dom"/>
</dbReference>
<evidence type="ECO:0000256" key="8">
    <source>
        <dbReference type="PROSITE-ProRule" id="PRU00409"/>
    </source>
</evidence>
<dbReference type="InterPro" id="IPR050856">
    <property type="entry name" value="Biotin_carboxylase_complex"/>
</dbReference>
<dbReference type="Pfam" id="PF02785">
    <property type="entry name" value="Biotin_carb_C"/>
    <property type="match status" value="1"/>
</dbReference>
<evidence type="ECO:0000256" key="1">
    <source>
        <dbReference type="ARBA" id="ARBA00001953"/>
    </source>
</evidence>
<proteinExistence type="predicted"/>
<dbReference type="Pfam" id="PF02786">
    <property type="entry name" value="CPSase_L_D2"/>
    <property type="match status" value="1"/>
</dbReference>
<dbReference type="InterPro" id="IPR005481">
    <property type="entry name" value="BC-like_N"/>
</dbReference>
<dbReference type="Pfam" id="PF00289">
    <property type="entry name" value="Biotin_carb_N"/>
    <property type="match status" value="1"/>
</dbReference>
<evidence type="ECO:0000256" key="4">
    <source>
        <dbReference type="ARBA" id="ARBA00022741"/>
    </source>
</evidence>
<evidence type="ECO:0000259" key="10">
    <source>
        <dbReference type="PROSITE" id="PS50975"/>
    </source>
</evidence>
<dbReference type="InterPro" id="IPR005479">
    <property type="entry name" value="CPAse_ATP-bd"/>
</dbReference>
<dbReference type="EMBL" id="CADCUV010000080">
    <property type="protein sequence ID" value="CAA9412605.1"/>
    <property type="molecule type" value="Genomic_DNA"/>
</dbReference>
<evidence type="ECO:0000259" key="11">
    <source>
        <dbReference type="PROSITE" id="PS50979"/>
    </source>
</evidence>
<dbReference type="Pfam" id="PF00364">
    <property type="entry name" value="Biotin_lipoyl"/>
    <property type="match status" value="1"/>
</dbReference>
<dbReference type="GO" id="GO:0046872">
    <property type="term" value="F:metal ion binding"/>
    <property type="evidence" value="ECO:0007669"/>
    <property type="project" value="InterPro"/>
</dbReference>
<keyword evidence="6" id="KW-0092">Biotin</keyword>
<dbReference type="InterPro" id="IPR011053">
    <property type="entry name" value="Single_hybrid_motif"/>
</dbReference>
<dbReference type="PANTHER" id="PTHR18866">
    <property type="entry name" value="CARBOXYLASE:PYRUVATE/ACETYL-COA/PROPIONYL-COA CARBOXYLASE"/>
    <property type="match status" value="1"/>
</dbReference>